<gene>
    <name evidence="2" type="ORF">PFISCL1PPCAC_24492</name>
</gene>
<dbReference type="AlphaFoldDB" id="A0AAV5WRM1"/>
<dbReference type="EMBL" id="BTSY01000006">
    <property type="protein sequence ID" value="GMT33195.1"/>
    <property type="molecule type" value="Genomic_DNA"/>
</dbReference>
<feature type="region of interest" description="Disordered" evidence="1">
    <location>
        <begin position="8"/>
        <end position="32"/>
    </location>
</feature>
<feature type="compositionally biased region" description="Basic and acidic residues" evidence="1">
    <location>
        <begin position="12"/>
        <end position="22"/>
    </location>
</feature>
<evidence type="ECO:0000313" key="3">
    <source>
        <dbReference type="Proteomes" id="UP001432322"/>
    </source>
</evidence>
<keyword evidence="3" id="KW-1185">Reference proteome</keyword>
<feature type="non-terminal residue" evidence="2">
    <location>
        <position position="65"/>
    </location>
</feature>
<evidence type="ECO:0000313" key="2">
    <source>
        <dbReference type="EMBL" id="GMT33195.1"/>
    </source>
</evidence>
<sequence>RLSRFFFLPSTRGDRSEDRSEGIDCSSGPLSSPSSFCRLTYTSLPRFDDVLRSSLRGSTVSCLSS</sequence>
<organism evidence="2 3">
    <name type="scientific">Pristionchus fissidentatus</name>
    <dbReference type="NCBI Taxonomy" id="1538716"/>
    <lineage>
        <taxon>Eukaryota</taxon>
        <taxon>Metazoa</taxon>
        <taxon>Ecdysozoa</taxon>
        <taxon>Nematoda</taxon>
        <taxon>Chromadorea</taxon>
        <taxon>Rhabditida</taxon>
        <taxon>Rhabditina</taxon>
        <taxon>Diplogasteromorpha</taxon>
        <taxon>Diplogasteroidea</taxon>
        <taxon>Neodiplogasteridae</taxon>
        <taxon>Pristionchus</taxon>
    </lineage>
</organism>
<evidence type="ECO:0000256" key="1">
    <source>
        <dbReference type="SAM" id="MobiDB-lite"/>
    </source>
</evidence>
<comment type="caution">
    <text evidence="2">The sequence shown here is derived from an EMBL/GenBank/DDBJ whole genome shotgun (WGS) entry which is preliminary data.</text>
</comment>
<feature type="non-terminal residue" evidence="2">
    <location>
        <position position="1"/>
    </location>
</feature>
<proteinExistence type="predicted"/>
<name>A0AAV5WRM1_9BILA</name>
<reference evidence="2" key="1">
    <citation type="submission" date="2023-10" db="EMBL/GenBank/DDBJ databases">
        <title>Genome assembly of Pristionchus species.</title>
        <authorList>
            <person name="Yoshida K."/>
            <person name="Sommer R.J."/>
        </authorList>
    </citation>
    <scope>NUCLEOTIDE SEQUENCE</scope>
    <source>
        <strain evidence="2">RS5133</strain>
    </source>
</reference>
<protein>
    <submittedName>
        <fullName evidence="2">Uncharacterized protein</fullName>
    </submittedName>
</protein>
<accession>A0AAV5WRM1</accession>
<dbReference type="Proteomes" id="UP001432322">
    <property type="component" value="Unassembled WGS sequence"/>
</dbReference>